<evidence type="ECO:0000313" key="3">
    <source>
        <dbReference type="Proteomes" id="UP000199150"/>
    </source>
</evidence>
<evidence type="ECO:0000259" key="1">
    <source>
        <dbReference type="Pfam" id="PF01814"/>
    </source>
</evidence>
<evidence type="ECO:0000313" key="2">
    <source>
        <dbReference type="EMBL" id="SCW70641.1"/>
    </source>
</evidence>
<feature type="domain" description="Hemerythrin-like" evidence="1">
    <location>
        <begin position="6"/>
        <end position="129"/>
    </location>
</feature>
<keyword evidence="3" id="KW-1185">Reference proteome</keyword>
<dbReference type="EMBL" id="FMTS01000005">
    <property type="protein sequence ID" value="SCW70641.1"/>
    <property type="molecule type" value="Genomic_DNA"/>
</dbReference>
<dbReference type="AlphaFoldDB" id="A0A1G4SNQ1"/>
<dbReference type="OrthoDB" id="9793637at2"/>
<dbReference type="Gene3D" id="1.20.120.520">
    <property type="entry name" value="nmb1532 protein domain like"/>
    <property type="match status" value="1"/>
</dbReference>
<dbReference type="Pfam" id="PF01814">
    <property type="entry name" value="Hemerythrin"/>
    <property type="match status" value="1"/>
</dbReference>
<gene>
    <name evidence="2" type="ORF">SAMN02927928_2759</name>
</gene>
<dbReference type="PANTHER" id="PTHR35585:SF1">
    <property type="entry name" value="HHE DOMAIN PROTEIN (AFU_ORTHOLOGUE AFUA_4G00730)"/>
    <property type="match status" value="1"/>
</dbReference>
<dbReference type="PANTHER" id="PTHR35585">
    <property type="entry name" value="HHE DOMAIN PROTEIN (AFU_ORTHOLOGUE AFUA_4G00730)"/>
    <property type="match status" value="1"/>
</dbReference>
<dbReference type="Proteomes" id="UP000199150">
    <property type="component" value="Unassembled WGS sequence"/>
</dbReference>
<sequence>MSTTDAIAMLKADHRAVKELFEQFEKAETKREKAKLATQAMTELKIHTQIEEELFYPAVRKALNKAIGKAEATSLMDEADEEHHVAKLLIAELGTMKASDDHWEAKFTVLSENVLHHVKEEEGEMFPQARKLDIDYDALGAEMAARKEELKAEGVPTFAEQTLIAESGIADSPAEMTRMH</sequence>
<dbReference type="STRING" id="260084.SAMN02927928_2759"/>
<dbReference type="InterPro" id="IPR012312">
    <property type="entry name" value="Hemerythrin-like"/>
</dbReference>
<reference evidence="3" key="1">
    <citation type="submission" date="2016-10" db="EMBL/GenBank/DDBJ databases">
        <authorList>
            <person name="Varghese N."/>
            <person name="Submissions S."/>
        </authorList>
    </citation>
    <scope>NUCLEOTIDE SEQUENCE [LARGE SCALE GENOMIC DNA]</scope>
    <source>
        <strain evidence="3">CGMCC 1.3431</strain>
    </source>
</reference>
<proteinExistence type="predicted"/>
<name>A0A1G4SNQ1_9CAUL</name>
<protein>
    <submittedName>
        <fullName evidence="2">Hemerythrin HHE cation binding domain-containing protein</fullName>
    </submittedName>
</protein>
<dbReference type="CDD" id="cd12108">
    <property type="entry name" value="Hr-like"/>
    <property type="match status" value="1"/>
</dbReference>
<dbReference type="RefSeq" id="WP_090649086.1">
    <property type="nucleotide sequence ID" value="NZ_CBCRYE010000003.1"/>
</dbReference>
<organism evidence="2 3">
    <name type="scientific">Asticcacaulis taihuensis</name>
    <dbReference type="NCBI Taxonomy" id="260084"/>
    <lineage>
        <taxon>Bacteria</taxon>
        <taxon>Pseudomonadati</taxon>
        <taxon>Pseudomonadota</taxon>
        <taxon>Alphaproteobacteria</taxon>
        <taxon>Caulobacterales</taxon>
        <taxon>Caulobacteraceae</taxon>
        <taxon>Asticcacaulis</taxon>
    </lineage>
</organism>
<accession>A0A1G4SNQ1</accession>